<dbReference type="Gene3D" id="1.25.40.10">
    <property type="entry name" value="Tetratricopeptide repeat domain"/>
    <property type="match status" value="1"/>
</dbReference>
<dbReference type="InterPro" id="IPR011990">
    <property type="entry name" value="TPR-like_helical_dom_sf"/>
</dbReference>
<organism evidence="1 2">
    <name type="scientific">Nocardia gamkensis</name>
    <dbReference type="NCBI Taxonomy" id="352869"/>
    <lineage>
        <taxon>Bacteria</taxon>
        <taxon>Bacillati</taxon>
        <taxon>Actinomycetota</taxon>
        <taxon>Actinomycetes</taxon>
        <taxon>Mycobacteriales</taxon>
        <taxon>Nocardiaceae</taxon>
        <taxon>Nocardia</taxon>
    </lineage>
</organism>
<reference evidence="1 2" key="1">
    <citation type="submission" date="2020-04" db="EMBL/GenBank/DDBJ databases">
        <title>MicrobeNet Type strains.</title>
        <authorList>
            <person name="Nicholson A.C."/>
        </authorList>
    </citation>
    <scope>NUCLEOTIDE SEQUENCE [LARGE SCALE GENOMIC DNA]</scope>
    <source>
        <strain evidence="1 2">DSM 44956</strain>
    </source>
</reference>
<evidence type="ECO:0000313" key="1">
    <source>
        <dbReference type="EMBL" id="NKY27050.1"/>
    </source>
</evidence>
<protein>
    <recommendedName>
        <fullName evidence="3">HTH cro/C1-type domain-containing protein</fullName>
    </recommendedName>
</protein>
<sequence>MIDKWTGADVLALRTAMRLTQEEFAAVCGRAVRTVGKWEQQGSRAALSPRSSDAMDTVLEGLSPEQAYRFYNDGASLTTAIATSSPPPRLHSSLDAELRTWVEMNRRELLRLFGGVSGGLPAVAAILAGLDPDEQRRVGEVLIEPGRVDSTTIGHIEAAMKIASSQEDLYGPYTVIPMVSAQLSIASALLRESPAHLRPQLLIVHSKLARLAGWMQFDMHDFDSASMSYAQARQSAHEVGDDAQVALVLCNMSYLAVWSGSLRAGIDHAVAAQNWARSVDDGLLRSYADVIAAYAYAHTGRDQACIAALDAADATLDNVPPAVNSVAHFHRPGLSLSFRSDCMYRLGRAAEAQHAAESSLGLIGDGSYRVARNRAMAYIDLAHAHIAGREIDEAAQVIGKAADMTTSCRSDRLIGIISDTRADLAPWTDALCVRELDQQLADCGLLISRA</sequence>
<dbReference type="SUPFAM" id="SSF47413">
    <property type="entry name" value="lambda repressor-like DNA-binding domains"/>
    <property type="match status" value="1"/>
</dbReference>
<dbReference type="RefSeq" id="WP_062969757.1">
    <property type="nucleotide sequence ID" value="NZ_JAAXOS010000005.1"/>
</dbReference>
<dbReference type="Gene3D" id="1.10.260.40">
    <property type="entry name" value="lambda repressor-like DNA-binding domains"/>
    <property type="match status" value="1"/>
</dbReference>
<evidence type="ECO:0008006" key="3">
    <source>
        <dbReference type="Google" id="ProtNLM"/>
    </source>
</evidence>
<keyword evidence="2" id="KW-1185">Reference proteome</keyword>
<dbReference type="Proteomes" id="UP000540698">
    <property type="component" value="Unassembled WGS sequence"/>
</dbReference>
<accession>A0A7X6L3E3</accession>
<dbReference type="AlphaFoldDB" id="A0A7X6L3E3"/>
<dbReference type="GO" id="GO:0003677">
    <property type="term" value="F:DNA binding"/>
    <property type="evidence" value="ECO:0007669"/>
    <property type="project" value="InterPro"/>
</dbReference>
<dbReference type="InterPro" id="IPR010982">
    <property type="entry name" value="Lambda_DNA-bd_dom_sf"/>
</dbReference>
<evidence type="ECO:0000313" key="2">
    <source>
        <dbReference type="Proteomes" id="UP000540698"/>
    </source>
</evidence>
<gene>
    <name evidence="1" type="ORF">HGB38_12575</name>
</gene>
<comment type="caution">
    <text evidence="1">The sequence shown here is derived from an EMBL/GenBank/DDBJ whole genome shotgun (WGS) entry which is preliminary data.</text>
</comment>
<name>A0A7X6L3E3_9NOCA</name>
<dbReference type="EMBL" id="JAAXOS010000005">
    <property type="protein sequence ID" value="NKY27050.1"/>
    <property type="molecule type" value="Genomic_DNA"/>
</dbReference>
<dbReference type="SUPFAM" id="SSF48452">
    <property type="entry name" value="TPR-like"/>
    <property type="match status" value="1"/>
</dbReference>
<proteinExistence type="predicted"/>